<feature type="domain" description="ATP-grasp" evidence="5">
    <location>
        <begin position="115"/>
        <end position="314"/>
    </location>
</feature>
<evidence type="ECO:0000256" key="1">
    <source>
        <dbReference type="ARBA" id="ARBA00022598"/>
    </source>
</evidence>
<keyword evidence="1" id="KW-0436">Ligase</keyword>
<dbReference type="InterPro" id="IPR011761">
    <property type="entry name" value="ATP-grasp"/>
</dbReference>
<evidence type="ECO:0000256" key="4">
    <source>
        <dbReference type="PROSITE-ProRule" id="PRU00409"/>
    </source>
</evidence>
<dbReference type="RefSeq" id="WP_204012486.1">
    <property type="nucleotide sequence ID" value="NZ_BOOZ01000038.1"/>
</dbReference>
<dbReference type="Gene3D" id="3.40.50.20">
    <property type="match status" value="1"/>
</dbReference>
<reference evidence="6 7" key="1">
    <citation type="submission" date="2021-01" db="EMBL/GenBank/DDBJ databases">
        <title>Whole genome shotgun sequence of Verrucosispora andamanensis NBRC 109075.</title>
        <authorList>
            <person name="Komaki H."/>
            <person name="Tamura T."/>
        </authorList>
    </citation>
    <scope>NUCLEOTIDE SEQUENCE [LARGE SCALE GENOMIC DNA]</scope>
    <source>
        <strain evidence="6 7">NBRC 109075</strain>
    </source>
</reference>
<dbReference type="PROSITE" id="PS50975">
    <property type="entry name" value="ATP_GRASP"/>
    <property type="match status" value="1"/>
</dbReference>
<dbReference type="InterPro" id="IPR041472">
    <property type="entry name" value="BL00235/CARNS1_N"/>
</dbReference>
<dbReference type="EMBL" id="BOOZ01000038">
    <property type="protein sequence ID" value="GIJ11803.1"/>
    <property type="molecule type" value="Genomic_DNA"/>
</dbReference>
<comment type="caution">
    <text evidence="6">The sequence shown here is derived from an EMBL/GenBank/DDBJ whole genome shotgun (WGS) entry which is preliminary data.</text>
</comment>
<dbReference type="Gene3D" id="3.30.470.20">
    <property type="entry name" value="ATP-grasp fold, B domain"/>
    <property type="match status" value="1"/>
</dbReference>
<protein>
    <submittedName>
        <fullName evidence="6">Phosphoribosylglycinamide synthetase</fullName>
    </submittedName>
</protein>
<organism evidence="6 7">
    <name type="scientific">Micromonospora andamanensis</name>
    <dbReference type="NCBI Taxonomy" id="1287068"/>
    <lineage>
        <taxon>Bacteria</taxon>
        <taxon>Bacillati</taxon>
        <taxon>Actinomycetota</taxon>
        <taxon>Actinomycetes</taxon>
        <taxon>Micromonosporales</taxon>
        <taxon>Micromonosporaceae</taxon>
        <taxon>Micromonospora</taxon>
    </lineage>
</organism>
<evidence type="ECO:0000313" key="7">
    <source>
        <dbReference type="Proteomes" id="UP000647017"/>
    </source>
</evidence>
<dbReference type="SUPFAM" id="SSF56059">
    <property type="entry name" value="Glutathione synthetase ATP-binding domain-like"/>
    <property type="match status" value="1"/>
</dbReference>
<accession>A0ABQ4I1J1</accession>
<evidence type="ECO:0000256" key="3">
    <source>
        <dbReference type="ARBA" id="ARBA00022840"/>
    </source>
</evidence>
<sequence length="408" mass="43742">MARLTIIEPRSSGCLLIDRARELGHDPVVLTADRGERTIPRERLAAASEVEIVDTNDDAAVLDVLETLHRATPLGAVLPGFEHYVPVAARAAANLGLPGIDPDAAMKLHYKHLMRQAVTDAAVDQPAAVLVTEPNEVEAAVTKVGLPCVVKPVNQSGSLFVRRADTLDEAKAAIDRIRNPAATYLDRQTLPVALVEEYVRGPEFSVEGYVHDGVTHVLCITEKMLGAEPWFVEAGHVLPADLPTGLAAEMAAYVRRVVAALGLGLGPFHAEVRLADRGPLLMELAARLPGDHIPVLLSLAQDIDMHAITVRAYLGEPVGAPAHGVRRQTAGIRYFLRPEVRRFTTMTVGRRVADDPRIKEISLLHSPGAEVPDQGSSSGRLGYVVATGATYQETTALLDAVDAAVVFS</sequence>
<dbReference type="Proteomes" id="UP000647017">
    <property type="component" value="Unassembled WGS sequence"/>
</dbReference>
<gene>
    <name evidence="6" type="ORF">Van01_50170</name>
</gene>
<dbReference type="InterPro" id="IPR040570">
    <property type="entry name" value="LAL_C2"/>
</dbReference>
<proteinExistence type="predicted"/>
<keyword evidence="7" id="KW-1185">Reference proteome</keyword>
<name>A0ABQ4I1J1_9ACTN</name>
<dbReference type="InterPro" id="IPR052032">
    <property type="entry name" value="ATP-dep_AA_Ligase"/>
</dbReference>
<dbReference type="Pfam" id="PF18603">
    <property type="entry name" value="LAL_C2"/>
    <property type="match status" value="1"/>
</dbReference>
<dbReference type="Pfam" id="PF18130">
    <property type="entry name" value="ATPgrasp_N"/>
    <property type="match status" value="1"/>
</dbReference>
<evidence type="ECO:0000259" key="5">
    <source>
        <dbReference type="PROSITE" id="PS50975"/>
    </source>
</evidence>
<dbReference type="PANTHER" id="PTHR43585:SF2">
    <property type="entry name" value="ATP-GRASP ENZYME FSQD"/>
    <property type="match status" value="1"/>
</dbReference>
<dbReference type="Pfam" id="PF13535">
    <property type="entry name" value="ATP-grasp_4"/>
    <property type="match status" value="1"/>
</dbReference>
<evidence type="ECO:0000313" key="6">
    <source>
        <dbReference type="EMBL" id="GIJ11803.1"/>
    </source>
</evidence>
<keyword evidence="3 4" id="KW-0067">ATP-binding</keyword>
<evidence type="ECO:0000256" key="2">
    <source>
        <dbReference type="ARBA" id="ARBA00022741"/>
    </source>
</evidence>
<keyword evidence="2 4" id="KW-0547">Nucleotide-binding</keyword>
<dbReference type="PANTHER" id="PTHR43585">
    <property type="entry name" value="FUMIPYRROLE BIOSYNTHESIS PROTEIN C"/>
    <property type="match status" value="1"/>
</dbReference>